<dbReference type="Pfam" id="PF06985">
    <property type="entry name" value="HET"/>
    <property type="match status" value="1"/>
</dbReference>
<dbReference type="InterPro" id="IPR010730">
    <property type="entry name" value="HET"/>
</dbReference>
<evidence type="ECO:0000259" key="1">
    <source>
        <dbReference type="Pfam" id="PF06985"/>
    </source>
</evidence>
<organism evidence="2 3">
    <name type="scientific">Diplodia corticola</name>
    <dbReference type="NCBI Taxonomy" id="236234"/>
    <lineage>
        <taxon>Eukaryota</taxon>
        <taxon>Fungi</taxon>
        <taxon>Dikarya</taxon>
        <taxon>Ascomycota</taxon>
        <taxon>Pezizomycotina</taxon>
        <taxon>Dothideomycetes</taxon>
        <taxon>Dothideomycetes incertae sedis</taxon>
        <taxon>Botryosphaeriales</taxon>
        <taxon>Botryosphaeriaceae</taxon>
        <taxon>Diplodia</taxon>
    </lineage>
</organism>
<comment type="caution">
    <text evidence="2">The sequence shown here is derived from an EMBL/GenBank/DDBJ whole genome shotgun (WGS) entry which is preliminary data.</text>
</comment>
<sequence length="698" mass="78961">MDAIRRLLTFNQNLPEQYYAHRPLPDHHIRLVHILPSQRRDAPVACRISVHPEERCPEYEALSYTWGDLQDGTQTITVDGLPFVVRSNLWLFLIQLRDPYITRVVWTDALCINQDDIDERNHQVGLMSCIYRSATRTLIWLGPAGQRSDIVMKAMSIIHKVTLVHQELLDRVTELGDGGPLPWQQKESIQNHFTEVRRWYHVQLQILESPFASSTYITGPQKPSLIPGVEETISTKTFRLSLRKLYDNVQDEMIRLHPADDWRLKYREKFMEHLERLFCKALGKCDFLSIALCHLVKRQYWKRVWIIQEIVLSPHIEIFCGAKTAPWDGFRYLLRSCDIRATHGHALQVAASMATPLNREWEMRHDTALPTVVEIPRGFEGLESVLDQFEASTCTDVRDKVYGLLGLVVTSLEADYYRTPVQLFAYLMALFASDLSQKDAYGQERPISKLLHFGKLLARTLKLDVNGLKGSQSTDAYGTILKTSGAICGRVLLSGSDIQNSEETETKFLDNLMAHVPAGASKTHGACFRASASERVQRLKKLIPLLLAESACSIDYTQFRGDVGDPEAAVTPISLSYSPTDHSEPPAWNNPATGELREIHWFAYSHDGCVGLSDVDVQEDDLICSCGSIGPMHAFVLRESVSGYQIVGRAILSGTSYIKHRSLFNAEGRFGQNEIKFPSLEVSFDAISLLAFVLFPFP</sequence>
<dbReference type="InterPro" id="IPR052895">
    <property type="entry name" value="HetReg/Transcr_Mod"/>
</dbReference>
<dbReference type="OrthoDB" id="3553147at2759"/>
<keyword evidence="3" id="KW-1185">Reference proteome</keyword>
<gene>
    <name evidence="2" type="ORF">BKCO1_1000465</name>
</gene>
<reference evidence="2 3" key="1">
    <citation type="submission" date="2016-10" db="EMBL/GenBank/DDBJ databases">
        <title>Proteomics and genomics reveal pathogen-plant mechanisms compatible with a hemibiotrophic lifestyle of Diplodia corticola.</title>
        <authorList>
            <person name="Fernandes I."/>
            <person name="De Jonge R."/>
            <person name="Van De Peer Y."/>
            <person name="Devreese B."/>
            <person name="Alves A."/>
            <person name="Esteves A.C."/>
        </authorList>
    </citation>
    <scope>NUCLEOTIDE SEQUENCE [LARGE SCALE GENOMIC DNA]</scope>
    <source>
        <strain evidence="2 3">CBS 112549</strain>
    </source>
</reference>
<dbReference type="GeneID" id="31010124"/>
<dbReference type="PANTHER" id="PTHR24148:SF73">
    <property type="entry name" value="HET DOMAIN PROTEIN (AFU_ORTHOLOGUE AFUA_8G01020)"/>
    <property type="match status" value="1"/>
</dbReference>
<dbReference type="EMBL" id="MNUE01000001">
    <property type="protein sequence ID" value="OJD40510.1"/>
    <property type="molecule type" value="Genomic_DNA"/>
</dbReference>
<accession>A0A1J9RG54</accession>
<evidence type="ECO:0000313" key="3">
    <source>
        <dbReference type="Proteomes" id="UP000183809"/>
    </source>
</evidence>
<dbReference type="PANTHER" id="PTHR24148">
    <property type="entry name" value="ANKYRIN REPEAT DOMAIN-CONTAINING PROTEIN 39 HOMOLOG-RELATED"/>
    <property type="match status" value="1"/>
</dbReference>
<dbReference type="RefSeq" id="XP_020135353.1">
    <property type="nucleotide sequence ID" value="XM_020269865.1"/>
</dbReference>
<feature type="domain" description="Heterokaryon incompatibility" evidence="1">
    <location>
        <begin position="59"/>
        <end position="197"/>
    </location>
</feature>
<dbReference type="AlphaFoldDB" id="A0A1J9RG54"/>
<name>A0A1J9RG54_9PEZI</name>
<proteinExistence type="predicted"/>
<protein>
    <submittedName>
        <fullName evidence="2">Het domain protein</fullName>
    </submittedName>
</protein>
<evidence type="ECO:0000313" key="2">
    <source>
        <dbReference type="EMBL" id="OJD40510.1"/>
    </source>
</evidence>
<dbReference type="Proteomes" id="UP000183809">
    <property type="component" value="Unassembled WGS sequence"/>
</dbReference>